<name>A0A1B7LCS7_9FIRM</name>
<dbReference type="OrthoDB" id="9793283at2"/>
<keyword evidence="10" id="KW-1185">Reference proteome</keyword>
<proteinExistence type="predicted"/>
<dbReference type="PANTHER" id="PTHR43124">
    <property type="entry name" value="PURINE EFFLUX PUMP PBUE"/>
    <property type="match status" value="1"/>
</dbReference>
<dbReference type="AlphaFoldDB" id="A0A1B7LCS7"/>
<feature type="domain" description="Major facilitator superfamily (MFS) profile" evidence="8">
    <location>
        <begin position="14"/>
        <end position="399"/>
    </location>
</feature>
<keyword evidence="4 7" id="KW-0812">Transmembrane</keyword>
<dbReference type="CDD" id="cd17325">
    <property type="entry name" value="MFS_MdtG_SLC18_like"/>
    <property type="match status" value="1"/>
</dbReference>
<dbReference type="SUPFAM" id="SSF103473">
    <property type="entry name" value="MFS general substrate transporter"/>
    <property type="match status" value="1"/>
</dbReference>
<evidence type="ECO:0000313" key="10">
    <source>
        <dbReference type="Proteomes" id="UP000078532"/>
    </source>
</evidence>
<feature type="transmembrane region" description="Helical" evidence="7">
    <location>
        <begin position="109"/>
        <end position="129"/>
    </location>
</feature>
<evidence type="ECO:0000259" key="8">
    <source>
        <dbReference type="PROSITE" id="PS50850"/>
    </source>
</evidence>
<gene>
    <name evidence="9" type="ORF">A6M21_12710</name>
</gene>
<dbReference type="Proteomes" id="UP000078532">
    <property type="component" value="Unassembled WGS sequence"/>
</dbReference>
<feature type="transmembrane region" description="Helical" evidence="7">
    <location>
        <begin position="377"/>
        <end position="395"/>
    </location>
</feature>
<accession>A0A1B7LCS7</accession>
<reference evidence="9 10" key="1">
    <citation type="submission" date="2016-04" db="EMBL/GenBank/DDBJ databases">
        <authorList>
            <person name="Evans L.H."/>
            <person name="Alamgir A."/>
            <person name="Owens N."/>
            <person name="Weber N.D."/>
            <person name="Virtaneva K."/>
            <person name="Barbian K."/>
            <person name="Babar A."/>
            <person name="Rosenke K."/>
        </authorList>
    </citation>
    <scope>NUCLEOTIDE SEQUENCE [LARGE SCALE GENOMIC DNA]</scope>
    <source>
        <strain evidence="9 10">LMa1</strain>
    </source>
</reference>
<dbReference type="PROSITE" id="PS50850">
    <property type="entry name" value="MFS"/>
    <property type="match status" value="1"/>
</dbReference>
<dbReference type="InterPro" id="IPR011701">
    <property type="entry name" value="MFS"/>
</dbReference>
<dbReference type="GO" id="GO:0022857">
    <property type="term" value="F:transmembrane transporter activity"/>
    <property type="evidence" value="ECO:0007669"/>
    <property type="project" value="InterPro"/>
</dbReference>
<feature type="transmembrane region" description="Helical" evidence="7">
    <location>
        <begin position="287"/>
        <end position="304"/>
    </location>
</feature>
<keyword evidence="5 7" id="KW-1133">Transmembrane helix</keyword>
<comment type="caution">
    <text evidence="9">The sequence shown here is derived from an EMBL/GenBank/DDBJ whole genome shotgun (WGS) entry which is preliminary data.</text>
</comment>
<feature type="transmembrane region" description="Helical" evidence="7">
    <location>
        <begin position="252"/>
        <end position="275"/>
    </location>
</feature>
<feature type="transmembrane region" description="Helical" evidence="7">
    <location>
        <begin position="310"/>
        <end position="332"/>
    </location>
</feature>
<dbReference type="GO" id="GO:0005886">
    <property type="term" value="C:plasma membrane"/>
    <property type="evidence" value="ECO:0007669"/>
    <property type="project" value="UniProtKB-SubCell"/>
</dbReference>
<organism evidence="9 10">
    <name type="scientific">Desulfotomaculum copahuensis</name>
    <dbReference type="NCBI Taxonomy" id="1838280"/>
    <lineage>
        <taxon>Bacteria</taxon>
        <taxon>Bacillati</taxon>
        <taxon>Bacillota</taxon>
        <taxon>Clostridia</taxon>
        <taxon>Eubacteriales</taxon>
        <taxon>Desulfotomaculaceae</taxon>
        <taxon>Desulfotomaculum</taxon>
    </lineage>
</organism>
<sequence>MLLSKRTNLRQYSALIAVLLELLLIDLGSGLTMPVLPLYAHSLGAGIALTGTIVGTIGISRMLTDLPAGYLANKISRRKLLCASPLLILAAAIISAATHSYWLLIPARLLEGAGAALVNTITMITLADLVANKPNRGRIMSLYQSVRRGGNGIGPLLGGVLADILSFRAVYVIYAILAFASFIWASVSIRDAGGMSNRGHKPGQEGEKRELARFLHTAGFILISAMAFTFFFGRVASRRLIIPMLGQQTLGLSASVIGLSLTLATGINLLTLFFLGNLPDRIGARPVVYISGFLSAAALAFYALSNSLALFVLASLLWGFCSGFGGPARNIFLMDITPRGLYSMAVGVYRTVSDTGFVLGPFVLGLIGAAAGFKTALYAAASLFILVSVIFFYSASRRETVSD</sequence>
<dbReference type="Gene3D" id="1.20.1250.20">
    <property type="entry name" value="MFS general substrate transporter like domains"/>
    <property type="match status" value="2"/>
</dbReference>
<feature type="transmembrane region" description="Helical" evidence="7">
    <location>
        <begin position="12"/>
        <end position="32"/>
    </location>
</feature>
<feature type="transmembrane region" description="Helical" evidence="7">
    <location>
        <begin position="38"/>
        <end position="59"/>
    </location>
</feature>
<evidence type="ECO:0000256" key="5">
    <source>
        <dbReference type="ARBA" id="ARBA00022989"/>
    </source>
</evidence>
<dbReference type="InterPro" id="IPR050189">
    <property type="entry name" value="MFS_Efflux_Transporters"/>
</dbReference>
<keyword evidence="3" id="KW-1003">Cell membrane</keyword>
<evidence type="ECO:0000256" key="6">
    <source>
        <dbReference type="ARBA" id="ARBA00023136"/>
    </source>
</evidence>
<dbReference type="Pfam" id="PF07690">
    <property type="entry name" value="MFS_1"/>
    <property type="match status" value="2"/>
</dbReference>
<keyword evidence="2" id="KW-0813">Transport</keyword>
<evidence type="ECO:0000256" key="3">
    <source>
        <dbReference type="ARBA" id="ARBA00022475"/>
    </source>
</evidence>
<evidence type="ECO:0000256" key="2">
    <source>
        <dbReference type="ARBA" id="ARBA00022448"/>
    </source>
</evidence>
<comment type="subcellular location">
    <subcellularLocation>
        <location evidence="1">Cell membrane</location>
        <topology evidence="1">Multi-pass membrane protein</topology>
    </subcellularLocation>
</comment>
<feature type="transmembrane region" description="Helical" evidence="7">
    <location>
        <begin position="211"/>
        <end position="232"/>
    </location>
</feature>
<evidence type="ECO:0000313" key="9">
    <source>
        <dbReference type="EMBL" id="OAT80717.1"/>
    </source>
</evidence>
<protein>
    <recommendedName>
        <fullName evidence="8">Major facilitator superfamily (MFS) profile domain-containing protein</fullName>
    </recommendedName>
</protein>
<feature type="transmembrane region" description="Helical" evidence="7">
    <location>
        <begin position="80"/>
        <end position="103"/>
    </location>
</feature>
<evidence type="ECO:0000256" key="1">
    <source>
        <dbReference type="ARBA" id="ARBA00004651"/>
    </source>
</evidence>
<dbReference type="RefSeq" id="WP_066669425.1">
    <property type="nucleotide sequence ID" value="NZ_LYVF01000174.1"/>
</dbReference>
<dbReference type="STRING" id="1838280.A6M21_12710"/>
<feature type="transmembrane region" description="Helical" evidence="7">
    <location>
        <begin position="352"/>
        <end position="371"/>
    </location>
</feature>
<dbReference type="InterPro" id="IPR020846">
    <property type="entry name" value="MFS_dom"/>
</dbReference>
<evidence type="ECO:0000256" key="4">
    <source>
        <dbReference type="ARBA" id="ARBA00022692"/>
    </source>
</evidence>
<dbReference type="EMBL" id="LYVF01000174">
    <property type="protein sequence ID" value="OAT80717.1"/>
    <property type="molecule type" value="Genomic_DNA"/>
</dbReference>
<dbReference type="PANTHER" id="PTHR43124:SF3">
    <property type="entry name" value="CHLORAMPHENICOL EFFLUX PUMP RV0191"/>
    <property type="match status" value="1"/>
</dbReference>
<dbReference type="InterPro" id="IPR036259">
    <property type="entry name" value="MFS_trans_sf"/>
</dbReference>
<keyword evidence="6 7" id="KW-0472">Membrane</keyword>
<feature type="transmembrane region" description="Helical" evidence="7">
    <location>
        <begin position="171"/>
        <end position="190"/>
    </location>
</feature>
<evidence type="ECO:0000256" key="7">
    <source>
        <dbReference type="SAM" id="Phobius"/>
    </source>
</evidence>